<keyword evidence="1" id="KW-1133">Transmembrane helix</keyword>
<dbReference type="Proteomes" id="UP000184600">
    <property type="component" value="Unassembled WGS sequence"/>
</dbReference>
<evidence type="ECO:0008006" key="4">
    <source>
        <dbReference type="Google" id="ProtNLM"/>
    </source>
</evidence>
<gene>
    <name evidence="2" type="ORF">VQ7734_03513</name>
</gene>
<keyword evidence="3" id="KW-1185">Reference proteome</keyword>
<dbReference type="OrthoDB" id="6199137at2"/>
<dbReference type="EMBL" id="FRFG01000047">
    <property type="protein sequence ID" value="SHO57743.1"/>
    <property type="molecule type" value="Genomic_DNA"/>
</dbReference>
<name>A0A1M7YYV5_9VIBR</name>
<keyword evidence="1" id="KW-0472">Membrane</keyword>
<organism evidence="2 3">
    <name type="scientific">Vibrio quintilis</name>
    <dbReference type="NCBI Taxonomy" id="1117707"/>
    <lineage>
        <taxon>Bacteria</taxon>
        <taxon>Pseudomonadati</taxon>
        <taxon>Pseudomonadota</taxon>
        <taxon>Gammaproteobacteria</taxon>
        <taxon>Vibrionales</taxon>
        <taxon>Vibrionaceae</taxon>
        <taxon>Vibrio</taxon>
    </lineage>
</organism>
<sequence length="34" mass="3926">MRTQIKQWLWLIALWIGSVAALSAFAWLIRLVIG</sequence>
<dbReference type="RefSeq" id="WP_073584968.1">
    <property type="nucleotide sequence ID" value="NZ_AP024898.1"/>
</dbReference>
<accession>A0A1M7YYV5</accession>
<protein>
    <recommendedName>
        <fullName evidence="4">DUF2474 domain-containing protein</fullName>
    </recommendedName>
</protein>
<evidence type="ECO:0000313" key="2">
    <source>
        <dbReference type="EMBL" id="SHO57743.1"/>
    </source>
</evidence>
<reference evidence="3" key="1">
    <citation type="submission" date="2016-12" db="EMBL/GenBank/DDBJ databases">
        <authorList>
            <person name="Rodrigo-Torres L."/>
            <person name="Arahal R.D."/>
            <person name="Lucena T."/>
        </authorList>
    </citation>
    <scope>NUCLEOTIDE SEQUENCE [LARGE SCALE GENOMIC DNA]</scope>
</reference>
<keyword evidence="1" id="KW-0812">Transmembrane</keyword>
<dbReference type="AlphaFoldDB" id="A0A1M7YYV5"/>
<proteinExistence type="predicted"/>
<evidence type="ECO:0000313" key="3">
    <source>
        <dbReference type="Proteomes" id="UP000184600"/>
    </source>
</evidence>
<dbReference type="Pfam" id="PF10617">
    <property type="entry name" value="DUF2474"/>
    <property type="match status" value="1"/>
</dbReference>
<dbReference type="InterPro" id="IPR018895">
    <property type="entry name" value="DUF2474"/>
</dbReference>
<evidence type="ECO:0000256" key="1">
    <source>
        <dbReference type="SAM" id="Phobius"/>
    </source>
</evidence>
<feature type="transmembrane region" description="Helical" evidence="1">
    <location>
        <begin position="12"/>
        <end position="33"/>
    </location>
</feature>